<dbReference type="GO" id="GO:0046872">
    <property type="term" value="F:metal ion binding"/>
    <property type="evidence" value="ECO:0007669"/>
    <property type="project" value="UniProtKB-KW"/>
</dbReference>
<comment type="similarity">
    <text evidence="1">In the C-terminal section; belongs to the transposase 35 family.</text>
</comment>
<evidence type="ECO:0000256" key="7">
    <source>
        <dbReference type="ARBA" id="ARBA00023172"/>
    </source>
</evidence>
<dbReference type="InterPro" id="IPR001959">
    <property type="entry name" value="Transposase"/>
</dbReference>
<feature type="domain" description="Transposase putative helix-turn-helix" evidence="10">
    <location>
        <begin position="10"/>
        <end position="50"/>
    </location>
</feature>
<dbReference type="Pfam" id="PF12323">
    <property type="entry name" value="HTH_OrfB_IS605"/>
    <property type="match status" value="1"/>
</dbReference>
<keyword evidence="3" id="KW-0815">Transposition</keyword>
<dbReference type="InterPro" id="IPR051399">
    <property type="entry name" value="RNA-guided_DNA_endo/Transpos"/>
</dbReference>
<dbReference type="PANTHER" id="PTHR30405">
    <property type="entry name" value="TRANSPOSASE"/>
    <property type="match status" value="1"/>
</dbReference>
<keyword evidence="5" id="KW-0862">Zinc</keyword>
<sequence length="392" mass="45188">MTDLDSIKIQRSYKFRCYPGSVQRQQLAVEFGHARWVWNQCLAWRSNLYQDVGEKVTAIDFSRELTFLKQLGTYDWLKEASACVLQQKLRDQDTAFRNFFAGRAKYPKFKKKLHGQSIRYQLDQRIVANLYRAGEFLKLPKLGELKLKWSRKPLGIPKMVTITKDCTGHYFASFTCEESIQPLPQKPSGIGVDLGLKDVVVTSSGWKSGNPRYLLTYRRQLTKTQRRLSRRVKGSQRWHCQRMRVANAHARVRNTRQDWLHKLSTTLIGQAGFIAMEDLNVKGMMANRRLAKSISDVGMDELKRQLEYKAKWTGCEWVQVDRWAPTSKTCSTCGTVQETIPLSVREWTCQDCQTVHDRDINAAKNILALATLGRRESDVRGGVHKLEADYAC</sequence>
<organism evidence="11 12">
    <name type="scientific">Candidatus Nitrosoglobus terrae</name>
    <dbReference type="NCBI Taxonomy" id="1630141"/>
    <lineage>
        <taxon>Bacteria</taxon>
        <taxon>Pseudomonadati</taxon>
        <taxon>Pseudomonadota</taxon>
        <taxon>Gammaproteobacteria</taxon>
        <taxon>Chromatiales</taxon>
        <taxon>Chromatiaceae</taxon>
        <taxon>Candidatus Nitrosoglobus</taxon>
    </lineage>
</organism>
<proteinExistence type="inferred from homology"/>
<comment type="similarity">
    <text evidence="2">In the N-terminal section; belongs to the transposase 2 family.</text>
</comment>
<evidence type="ECO:0000313" key="12">
    <source>
        <dbReference type="Proteomes" id="UP000243679"/>
    </source>
</evidence>
<dbReference type="Proteomes" id="UP000243679">
    <property type="component" value="Chromosome"/>
</dbReference>
<dbReference type="EMBL" id="AP014836">
    <property type="protein sequence ID" value="BAW81056.1"/>
    <property type="molecule type" value="Genomic_DNA"/>
</dbReference>
<dbReference type="AlphaFoldDB" id="A0A1Q2SPK5"/>
<evidence type="ECO:0000256" key="6">
    <source>
        <dbReference type="ARBA" id="ARBA00023125"/>
    </source>
</evidence>
<evidence type="ECO:0000259" key="8">
    <source>
        <dbReference type="Pfam" id="PF01385"/>
    </source>
</evidence>
<feature type="domain" description="Probable transposase IS891/IS1136/IS1341" evidence="8">
    <location>
        <begin position="178"/>
        <end position="287"/>
    </location>
</feature>
<evidence type="ECO:0000256" key="4">
    <source>
        <dbReference type="ARBA" id="ARBA00022723"/>
    </source>
</evidence>
<dbReference type="KEGG" id="ntt:TAO_1686"/>
<keyword evidence="12" id="KW-1185">Reference proteome</keyword>
<dbReference type="NCBIfam" id="TIGR01766">
    <property type="entry name" value="IS200/IS605 family accessory protein TnpB-like domain"/>
    <property type="match status" value="1"/>
</dbReference>
<dbReference type="Pfam" id="PF01385">
    <property type="entry name" value="OrfB_IS605"/>
    <property type="match status" value="1"/>
</dbReference>
<evidence type="ECO:0000313" key="11">
    <source>
        <dbReference type="EMBL" id="BAW81056.1"/>
    </source>
</evidence>
<dbReference type="InterPro" id="IPR010095">
    <property type="entry name" value="Cas12f1-like_TNB"/>
</dbReference>
<dbReference type="InterPro" id="IPR021027">
    <property type="entry name" value="Transposase_put_HTH"/>
</dbReference>
<dbReference type="GO" id="GO:0032196">
    <property type="term" value="P:transposition"/>
    <property type="evidence" value="ECO:0007669"/>
    <property type="project" value="UniProtKB-KW"/>
</dbReference>
<protein>
    <submittedName>
        <fullName evidence="11">Transposase</fullName>
    </submittedName>
</protein>
<name>A0A1Q2SPK5_9GAMM</name>
<accession>A0A1Q2SPK5</accession>
<dbReference type="NCBIfam" id="NF040570">
    <property type="entry name" value="guided_TnpB"/>
    <property type="match status" value="1"/>
</dbReference>
<evidence type="ECO:0000256" key="1">
    <source>
        <dbReference type="ARBA" id="ARBA00008761"/>
    </source>
</evidence>
<keyword evidence="7" id="KW-0233">DNA recombination</keyword>
<evidence type="ECO:0000256" key="2">
    <source>
        <dbReference type="ARBA" id="ARBA00011044"/>
    </source>
</evidence>
<keyword evidence="6" id="KW-0238">DNA-binding</keyword>
<feature type="domain" description="Cas12f1-like TNB" evidence="9">
    <location>
        <begin position="301"/>
        <end position="366"/>
    </location>
</feature>
<reference evidence="11 12" key="1">
    <citation type="journal article" date="2017" name="ISME J.">
        <title>An acid-tolerant ammonia-oxidizing ?-proteobacterium from soil.</title>
        <authorList>
            <person name="Hayatsu M."/>
            <person name="Tago K."/>
            <person name="Uchiyama I."/>
            <person name="Toyoda A."/>
            <person name="Wang Y."/>
            <person name="Shimomura Y."/>
            <person name="Okubo T."/>
            <person name="Kurisu F."/>
            <person name="Hirono Y."/>
            <person name="Nonaka K."/>
            <person name="Akiyama H."/>
            <person name="Itoh T."/>
            <person name="Takami H."/>
        </authorList>
    </citation>
    <scope>NUCLEOTIDE SEQUENCE [LARGE SCALE GENOMIC DNA]</scope>
    <source>
        <strain evidence="11 12">TAO100</strain>
    </source>
</reference>
<dbReference type="GO" id="GO:0006310">
    <property type="term" value="P:DNA recombination"/>
    <property type="evidence" value="ECO:0007669"/>
    <property type="project" value="UniProtKB-KW"/>
</dbReference>
<evidence type="ECO:0000259" key="10">
    <source>
        <dbReference type="Pfam" id="PF12323"/>
    </source>
</evidence>
<evidence type="ECO:0000256" key="3">
    <source>
        <dbReference type="ARBA" id="ARBA00022578"/>
    </source>
</evidence>
<evidence type="ECO:0000256" key="5">
    <source>
        <dbReference type="ARBA" id="ARBA00022833"/>
    </source>
</evidence>
<gene>
    <name evidence="11" type="ORF">TAO_1686</name>
</gene>
<keyword evidence="4" id="KW-0479">Metal-binding</keyword>
<evidence type="ECO:0000259" key="9">
    <source>
        <dbReference type="Pfam" id="PF07282"/>
    </source>
</evidence>
<dbReference type="PANTHER" id="PTHR30405:SF25">
    <property type="entry name" value="RNA-GUIDED DNA ENDONUCLEASE INSQ-RELATED"/>
    <property type="match status" value="1"/>
</dbReference>
<dbReference type="GO" id="GO:0003677">
    <property type="term" value="F:DNA binding"/>
    <property type="evidence" value="ECO:0007669"/>
    <property type="project" value="UniProtKB-KW"/>
</dbReference>
<dbReference type="Pfam" id="PF07282">
    <property type="entry name" value="Cas12f1-like_TNB"/>
    <property type="match status" value="1"/>
</dbReference>